<organism evidence="2 3">
    <name type="scientific">Pelobates cultripes</name>
    <name type="common">Western spadefoot toad</name>
    <dbReference type="NCBI Taxonomy" id="61616"/>
    <lineage>
        <taxon>Eukaryota</taxon>
        <taxon>Metazoa</taxon>
        <taxon>Chordata</taxon>
        <taxon>Craniata</taxon>
        <taxon>Vertebrata</taxon>
        <taxon>Euteleostomi</taxon>
        <taxon>Amphibia</taxon>
        <taxon>Batrachia</taxon>
        <taxon>Anura</taxon>
        <taxon>Pelobatoidea</taxon>
        <taxon>Pelobatidae</taxon>
        <taxon>Pelobates</taxon>
    </lineage>
</organism>
<keyword evidence="1" id="KW-0472">Membrane</keyword>
<keyword evidence="3" id="KW-1185">Reference proteome</keyword>
<evidence type="ECO:0000256" key="1">
    <source>
        <dbReference type="SAM" id="Phobius"/>
    </source>
</evidence>
<dbReference type="Proteomes" id="UP001295444">
    <property type="component" value="Chromosome 06"/>
</dbReference>
<evidence type="ECO:0000313" key="2">
    <source>
        <dbReference type="EMBL" id="CAH2301670.1"/>
    </source>
</evidence>
<evidence type="ECO:0000313" key="3">
    <source>
        <dbReference type="Proteomes" id="UP001295444"/>
    </source>
</evidence>
<reference evidence="2" key="1">
    <citation type="submission" date="2022-03" db="EMBL/GenBank/DDBJ databases">
        <authorList>
            <person name="Alioto T."/>
            <person name="Alioto T."/>
            <person name="Gomez Garrido J."/>
        </authorList>
    </citation>
    <scope>NUCLEOTIDE SEQUENCE</scope>
</reference>
<dbReference type="EMBL" id="OW240917">
    <property type="protein sequence ID" value="CAH2301670.1"/>
    <property type="molecule type" value="Genomic_DNA"/>
</dbReference>
<keyword evidence="1" id="KW-0812">Transmembrane</keyword>
<name>A0AAD1WEG7_PELCU</name>
<dbReference type="AlphaFoldDB" id="A0AAD1WEG7"/>
<accession>A0AAD1WEG7</accession>
<proteinExistence type="predicted"/>
<feature type="transmembrane region" description="Helical" evidence="1">
    <location>
        <begin position="102"/>
        <end position="123"/>
    </location>
</feature>
<sequence>MAARREAPMSPTVRLLKSMAGAQGETEKRWKTLILSIARNNLFTPGLGGPMVFYPVLGLCFTRGRHGMSQAHGYGVEKLMATHIFPLPEPDREIRCLIASPYGLTLHNLLSLSIAIFIIPPTWGLPRGFNNLS</sequence>
<keyword evidence="1" id="KW-1133">Transmembrane helix</keyword>
<gene>
    <name evidence="2" type="ORF">PECUL_23A050477</name>
</gene>
<protein>
    <submittedName>
        <fullName evidence="2">Uncharacterized protein</fullName>
    </submittedName>
</protein>